<feature type="compositionally biased region" description="Basic and acidic residues" evidence="1">
    <location>
        <begin position="15"/>
        <end position="27"/>
    </location>
</feature>
<organism evidence="2 3">
    <name type="scientific">Ensete ventricosum</name>
    <name type="common">Abyssinian banana</name>
    <name type="synonym">Musa ensete</name>
    <dbReference type="NCBI Taxonomy" id="4639"/>
    <lineage>
        <taxon>Eukaryota</taxon>
        <taxon>Viridiplantae</taxon>
        <taxon>Streptophyta</taxon>
        <taxon>Embryophyta</taxon>
        <taxon>Tracheophyta</taxon>
        <taxon>Spermatophyta</taxon>
        <taxon>Magnoliopsida</taxon>
        <taxon>Liliopsida</taxon>
        <taxon>Zingiberales</taxon>
        <taxon>Musaceae</taxon>
        <taxon>Ensete</taxon>
    </lineage>
</organism>
<dbReference type="EMBL" id="AMZH03000432">
    <property type="protein sequence ID" value="RRT83781.1"/>
    <property type="molecule type" value="Genomic_DNA"/>
</dbReference>
<feature type="region of interest" description="Disordered" evidence="1">
    <location>
        <begin position="14"/>
        <end position="56"/>
    </location>
</feature>
<feature type="compositionally biased region" description="Polar residues" evidence="1">
    <location>
        <begin position="163"/>
        <end position="174"/>
    </location>
</feature>
<gene>
    <name evidence="2" type="ORF">B296_00005932</name>
</gene>
<proteinExistence type="predicted"/>
<evidence type="ECO:0008006" key="4">
    <source>
        <dbReference type="Google" id="ProtNLM"/>
    </source>
</evidence>
<accession>A0A427B5M0</accession>
<sequence length="174" mass="20290">MLQQAHQYMAAETLVADKWDESKRPRVEQPQGHPSPPPKKREDRSGMLSSRPPLMPLNSTRTEIFFQIWETSLLKAPNPIKSHSERCDKRRYCHFHREYDHDMKECRDLQYQIEDLIRREHLRRYVRDQSSLPDSRPPRDSSSRPKGPVKKQIDVIFGGPASSGDSSSTCKTYA</sequence>
<evidence type="ECO:0000313" key="3">
    <source>
        <dbReference type="Proteomes" id="UP000287651"/>
    </source>
</evidence>
<comment type="caution">
    <text evidence="2">The sequence shown here is derived from an EMBL/GenBank/DDBJ whole genome shotgun (WGS) entry which is preliminary data.</text>
</comment>
<evidence type="ECO:0000256" key="1">
    <source>
        <dbReference type="SAM" id="MobiDB-lite"/>
    </source>
</evidence>
<reference evidence="2 3" key="1">
    <citation type="journal article" date="2014" name="Agronomy (Basel)">
        <title>A Draft Genome Sequence for Ensete ventricosum, the Drought-Tolerant Tree Against Hunger.</title>
        <authorList>
            <person name="Harrison J."/>
            <person name="Moore K.A."/>
            <person name="Paszkiewicz K."/>
            <person name="Jones T."/>
            <person name="Grant M."/>
            <person name="Ambacheew D."/>
            <person name="Muzemil S."/>
            <person name="Studholme D.J."/>
        </authorList>
    </citation>
    <scope>NUCLEOTIDE SEQUENCE [LARGE SCALE GENOMIC DNA]</scope>
</reference>
<protein>
    <recommendedName>
        <fullName evidence="4">Retrotransposon gag domain-containing protein</fullName>
    </recommendedName>
</protein>
<dbReference type="Proteomes" id="UP000287651">
    <property type="component" value="Unassembled WGS sequence"/>
</dbReference>
<evidence type="ECO:0000313" key="2">
    <source>
        <dbReference type="EMBL" id="RRT83781.1"/>
    </source>
</evidence>
<dbReference type="AlphaFoldDB" id="A0A427B5M0"/>
<feature type="region of interest" description="Disordered" evidence="1">
    <location>
        <begin position="127"/>
        <end position="174"/>
    </location>
</feature>
<name>A0A427B5M0_ENSVE</name>